<name>A0A4U1B1R8_9GAMM</name>
<gene>
    <name evidence="2" type="ORF">E8M12_15790</name>
</gene>
<organism evidence="2 3">
    <name type="scientific">Thalassotalea mangrovi</name>
    <dbReference type="NCBI Taxonomy" id="2572245"/>
    <lineage>
        <taxon>Bacteria</taxon>
        <taxon>Pseudomonadati</taxon>
        <taxon>Pseudomonadota</taxon>
        <taxon>Gammaproteobacteria</taxon>
        <taxon>Alteromonadales</taxon>
        <taxon>Colwelliaceae</taxon>
        <taxon>Thalassotalea</taxon>
    </lineage>
</organism>
<keyword evidence="1" id="KW-0732">Signal</keyword>
<keyword evidence="3" id="KW-1185">Reference proteome</keyword>
<evidence type="ECO:0000313" key="3">
    <source>
        <dbReference type="Proteomes" id="UP000307999"/>
    </source>
</evidence>
<evidence type="ECO:0008006" key="4">
    <source>
        <dbReference type="Google" id="ProtNLM"/>
    </source>
</evidence>
<dbReference type="RefSeq" id="WP_136737238.1">
    <property type="nucleotide sequence ID" value="NZ_SWDB01000042.1"/>
</dbReference>
<evidence type="ECO:0000313" key="2">
    <source>
        <dbReference type="EMBL" id="TKB43141.1"/>
    </source>
</evidence>
<dbReference type="EMBL" id="SWDB01000042">
    <property type="protein sequence ID" value="TKB43141.1"/>
    <property type="molecule type" value="Genomic_DNA"/>
</dbReference>
<dbReference type="AlphaFoldDB" id="A0A4U1B1R8"/>
<dbReference type="OrthoDB" id="625456at2"/>
<comment type="caution">
    <text evidence="2">The sequence shown here is derived from an EMBL/GenBank/DDBJ whole genome shotgun (WGS) entry which is preliminary data.</text>
</comment>
<proteinExistence type="predicted"/>
<protein>
    <recommendedName>
        <fullName evidence="4">Porin</fullName>
    </recommendedName>
</protein>
<reference evidence="2 3" key="1">
    <citation type="submission" date="2019-04" db="EMBL/GenBank/DDBJ databases">
        <title>Thalassotalea guangxiensis sp. nov., isolated from sediment of the coastal wetland.</title>
        <authorList>
            <person name="Zheng S."/>
            <person name="Zhang D."/>
        </authorList>
    </citation>
    <scope>NUCLEOTIDE SEQUENCE [LARGE SCALE GENOMIC DNA]</scope>
    <source>
        <strain evidence="2 3">ZS-4</strain>
    </source>
</reference>
<accession>A0A4U1B1R8</accession>
<evidence type="ECO:0000256" key="1">
    <source>
        <dbReference type="SAM" id="SignalP"/>
    </source>
</evidence>
<sequence>MSKLQNLIFVLGCLSLIVSQARANDNDASLSLGGAIRGNYSWLDYGDDANGNFDFELFRLDLGVEKSSWFVDIQYRWYKTFDAVHHAEFGYKFSESNILSAGITQVPFGLEPYASHSFWFGGTYYLGLEDDYDTGVKWRIERDNWVFDTAYFIHSEYDNPDRWDRYSFDLASPAQGEPGFKEDGQFNIRAQYRLGKHLLGTSIQTGRFTNTANRESGDHWAIAVHADGHFANDWNAQLQYIKYYYEDNALLSTEDYRITLVAFEAPFEIASEADVISFNLAKTFQINNAFLDSVTCYNDHTYIAAPRRAGLTDSIQNVTGCSLVKGGIYTYIDWIAGKNMWFAGGPGVGIADQPSKWHSRLNINLAWYF</sequence>
<feature type="chain" id="PRO_5020541012" description="Porin" evidence="1">
    <location>
        <begin position="24"/>
        <end position="369"/>
    </location>
</feature>
<dbReference type="SUPFAM" id="SSF56935">
    <property type="entry name" value="Porins"/>
    <property type="match status" value="1"/>
</dbReference>
<feature type="signal peptide" evidence="1">
    <location>
        <begin position="1"/>
        <end position="23"/>
    </location>
</feature>
<dbReference type="Proteomes" id="UP000307999">
    <property type="component" value="Unassembled WGS sequence"/>
</dbReference>